<comment type="caution">
    <text evidence="2">The sequence shown here is derived from an EMBL/GenBank/DDBJ whole genome shotgun (WGS) entry which is preliminary data.</text>
</comment>
<dbReference type="InterPro" id="IPR047216">
    <property type="entry name" value="Endonuclease_DUF559_bact"/>
</dbReference>
<accession>A0A1F5FGP2</accession>
<dbReference type="Gene3D" id="3.40.960.10">
    <property type="entry name" value="VSR Endonuclease"/>
    <property type="match status" value="1"/>
</dbReference>
<evidence type="ECO:0000313" key="2">
    <source>
        <dbReference type="EMBL" id="OGD78761.1"/>
    </source>
</evidence>
<dbReference type="PANTHER" id="PTHR38590:SF1">
    <property type="entry name" value="BLL0828 PROTEIN"/>
    <property type="match status" value="1"/>
</dbReference>
<gene>
    <name evidence="2" type="ORF">A2368_04295</name>
</gene>
<dbReference type="Proteomes" id="UP000176682">
    <property type="component" value="Unassembled WGS sequence"/>
</dbReference>
<sequence>MDDVTRVNNLKLMKLRRQELRKNQTMVEQLLWSRLRRSQMGYKFKRQFSIGPYVVDFYCPGKKLAVELDGGQHIDRKQYDEYRSEYFSTMGIRVIRYWNNQVTQEIDNVIDDIQRHLED</sequence>
<dbReference type="PANTHER" id="PTHR38590">
    <property type="entry name" value="BLL0828 PROTEIN"/>
    <property type="match status" value="1"/>
</dbReference>
<dbReference type="Pfam" id="PF04480">
    <property type="entry name" value="DUF559"/>
    <property type="match status" value="1"/>
</dbReference>
<name>A0A1F5FGP2_9BACT</name>
<feature type="domain" description="DUF559" evidence="1">
    <location>
        <begin position="14"/>
        <end position="117"/>
    </location>
</feature>
<proteinExistence type="predicted"/>
<dbReference type="EMBL" id="MFAM01000037">
    <property type="protein sequence ID" value="OGD78761.1"/>
    <property type="molecule type" value="Genomic_DNA"/>
</dbReference>
<organism evidence="2 3">
    <name type="scientific">Candidatus Collierbacteria bacterium RIFOXYB1_FULL_49_13</name>
    <dbReference type="NCBI Taxonomy" id="1817728"/>
    <lineage>
        <taxon>Bacteria</taxon>
        <taxon>Candidatus Collieribacteriota</taxon>
    </lineage>
</organism>
<dbReference type="InterPro" id="IPR011335">
    <property type="entry name" value="Restrct_endonuc-II-like"/>
</dbReference>
<protein>
    <recommendedName>
        <fullName evidence="1">DUF559 domain-containing protein</fullName>
    </recommendedName>
</protein>
<evidence type="ECO:0000259" key="1">
    <source>
        <dbReference type="Pfam" id="PF04480"/>
    </source>
</evidence>
<reference evidence="2 3" key="1">
    <citation type="journal article" date="2016" name="Nat. Commun.">
        <title>Thousands of microbial genomes shed light on interconnected biogeochemical processes in an aquifer system.</title>
        <authorList>
            <person name="Anantharaman K."/>
            <person name="Brown C.T."/>
            <person name="Hug L.A."/>
            <person name="Sharon I."/>
            <person name="Castelle C.J."/>
            <person name="Probst A.J."/>
            <person name="Thomas B.C."/>
            <person name="Singh A."/>
            <person name="Wilkins M.J."/>
            <person name="Karaoz U."/>
            <person name="Brodie E.L."/>
            <person name="Williams K.H."/>
            <person name="Hubbard S.S."/>
            <person name="Banfield J.F."/>
        </authorList>
    </citation>
    <scope>NUCLEOTIDE SEQUENCE [LARGE SCALE GENOMIC DNA]</scope>
</reference>
<dbReference type="InterPro" id="IPR007569">
    <property type="entry name" value="DUF559"/>
</dbReference>
<dbReference type="SUPFAM" id="SSF52980">
    <property type="entry name" value="Restriction endonuclease-like"/>
    <property type="match status" value="1"/>
</dbReference>
<dbReference type="AlphaFoldDB" id="A0A1F5FGP2"/>
<evidence type="ECO:0000313" key="3">
    <source>
        <dbReference type="Proteomes" id="UP000176682"/>
    </source>
</evidence>
<dbReference type="CDD" id="cd01038">
    <property type="entry name" value="Endonuclease_DUF559"/>
    <property type="match status" value="1"/>
</dbReference>